<feature type="compositionally biased region" description="Basic and acidic residues" evidence="1">
    <location>
        <begin position="243"/>
        <end position="255"/>
    </location>
</feature>
<gene>
    <name evidence="3" type="ORF">EK21DRAFT_87140</name>
</gene>
<name>A0A9P4LQB0_9PLEO</name>
<feature type="region of interest" description="Disordered" evidence="1">
    <location>
        <begin position="243"/>
        <end position="280"/>
    </location>
</feature>
<proteinExistence type="predicted"/>
<dbReference type="InterPro" id="IPR036047">
    <property type="entry name" value="F-box-like_dom_sf"/>
</dbReference>
<feature type="compositionally biased region" description="Basic and acidic residues" evidence="1">
    <location>
        <begin position="799"/>
        <end position="811"/>
    </location>
</feature>
<dbReference type="OrthoDB" id="10323405at2759"/>
<feature type="region of interest" description="Disordered" evidence="1">
    <location>
        <begin position="583"/>
        <end position="613"/>
    </location>
</feature>
<evidence type="ECO:0000313" key="3">
    <source>
        <dbReference type="EMBL" id="KAF2032552.1"/>
    </source>
</evidence>
<protein>
    <recommendedName>
        <fullName evidence="2">F-box domain-containing protein</fullName>
    </recommendedName>
</protein>
<feature type="compositionally biased region" description="Basic and acidic residues" evidence="1">
    <location>
        <begin position="270"/>
        <end position="280"/>
    </location>
</feature>
<feature type="region of interest" description="Disordered" evidence="1">
    <location>
        <begin position="758"/>
        <end position="811"/>
    </location>
</feature>
<dbReference type="EMBL" id="ML978172">
    <property type="protein sequence ID" value="KAF2032552.1"/>
    <property type="molecule type" value="Genomic_DNA"/>
</dbReference>
<dbReference type="CDD" id="cd09917">
    <property type="entry name" value="F-box_SF"/>
    <property type="match status" value="1"/>
</dbReference>
<dbReference type="Pfam" id="PF00646">
    <property type="entry name" value="F-box"/>
    <property type="match status" value="1"/>
</dbReference>
<dbReference type="Proteomes" id="UP000799777">
    <property type="component" value="Unassembled WGS sequence"/>
</dbReference>
<evidence type="ECO:0000259" key="2">
    <source>
        <dbReference type="Pfam" id="PF00646"/>
    </source>
</evidence>
<comment type="caution">
    <text evidence="3">The sequence shown here is derived from an EMBL/GenBank/DDBJ whole genome shotgun (WGS) entry which is preliminary data.</text>
</comment>
<dbReference type="InterPro" id="IPR001810">
    <property type="entry name" value="F-box_dom"/>
</dbReference>
<accession>A0A9P4LQB0</accession>
<keyword evidence="4" id="KW-1185">Reference proteome</keyword>
<dbReference type="SUPFAM" id="SSF81383">
    <property type="entry name" value="F-box domain"/>
    <property type="match status" value="1"/>
</dbReference>
<dbReference type="AlphaFoldDB" id="A0A9P4LQB0"/>
<reference evidence="3" key="1">
    <citation type="journal article" date="2020" name="Stud. Mycol.">
        <title>101 Dothideomycetes genomes: a test case for predicting lifestyles and emergence of pathogens.</title>
        <authorList>
            <person name="Haridas S."/>
            <person name="Albert R."/>
            <person name="Binder M."/>
            <person name="Bloem J."/>
            <person name="Labutti K."/>
            <person name="Salamov A."/>
            <person name="Andreopoulos B."/>
            <person name="Baker S."/>
            <person name="Barry K."/>
            <person name="Bills G."/>
            <person name="Bluhm B."/>
            <person name="Cannon C."/>
            <person name="Castanera R."/>
            <person name="Culley D."/>
            <person name="Daum C."/>
            <person name="Ezra D."/>
            <person name="Gonzalez J."/>
            <person name="Henrissat B."/>
            <person name="Kuo A."/>
            <person name="Liang C."/>
            <person name="Lipzen A."/>
            <person name="Lutzoni F."/>
            <person name="Magnuson J."/>
            <person name="Mondo S."/>
            <person name="Nolan M."/>
            <person name="Ohm R."/>
            <person name="Pangilinan J."/>
            <person name="Park H.-J."/>
            <person name="Ramirez L."/>
            <person name="Alfaro M."/>
            <person name="Sun H."/>
            <person name="Tritt A."/>
            <person name="Yoshinaga Y."/>
            <person name="Zwiers L.-H."/>
            <person name="Turgeon B."/>
            <person name="Goodwin S."/>
            <person name="Spatafora J."/>
            <person name="Crous P."/>
            <person name="Grigoriev I."/>
        </authorList>
    </citation>
    <scope>NUCLEOTIDE SEQUENCE</scope>
    <source>
        <strain evidence="3">CBS 110217</strain>
    </source>
</reference>
<feature type="compositionally biased region" description="Basic and acidic residues" evidence="1">
    <location>
        <begin position="764"/>
        <end position="782"/>
    </location>
</feature>
<feature type="compositionally biased region" description="Polar residues" evidence="1">
    <location>
        <begin position="603"/>
        <end position="613"/>
    </location>
</feature>
<evidence type="ECO:0000256" key="1">
    <source>
        <dbReference type="SAM" id="MobiDB-lite"/>
    </source>
</evidence>
<feature type="region of interest" description="Disordered" evidence="1">
    <location>
        <begin position="643"/>
        <end position="723"/>
    </location>
</feature>
<sequence>MAMESEFGSQFFHARVRERTFTLPLGIIERTLCYCDHFDIVRLRQTSPFWYETVDKLTVLTSRLFAKYLGTEDSPAFHDDPLAVSPEAHLRVNIQPHPGAGSHTLPRYLWTVCEDEKSANAQHQIFQFLLRCLHGLTVDPKGHSVRQSWLTHFRAIGRNMERDYHSWKNEWICQPPVVAVYLRYSIQLDERESCPYEGEIVNELGVTNGDLVKSVQKTFKECFSRYLDEKLVADTAEEKRAAKRDLAKSRCHPEDNGGAEASITNSEPPKASREPDKEEQGAVAELQVGFSGLRACTAELEWCCELAAVQQTCNGDPPPSENKAETASKIRTFRRVVEQVKTRLNGKESSKTPCDNPVQIPSLTETRFDALQTSSIALATPNEGNICAGRRPAQLHTRELRRCCKEGNVTRRCISCQAKDIIAEYQSFAAAPPAITSSTAIKLSILKEEAAADQDDLCALSRALGRIPSVLVAESSGATSLQLWLDLQLHRVSVSSENTICCNQGTIEWQCDDCQEVNFEWRQAWEAAIKFSHWQHGDVMEHKYDAPSAEKSGEIARQELASDLFTQLEEYLEECDALREKKRAEESLRQQQESAEARHDASTADNGTQCIQHQDTINKEQAESELRREEFDDAVAEQYQKGLEGSQAAQAEPNEEEDEERKDSACTTPKKERNEHSEDSHDALSQEKLDDPFAAAERRRAEERDRLRAPVQAIQTIRPSTAEEAQWIDWSGEYTDEDAKEHLEQSQDAAFQESLYADAAALKRQRDKERGNNTEDGHDAASKEVSATGDLAAKPVNVSREEHRIDWVGKG</sequence>
<feature type="compositionally biased region" description="Basic and acidic residues" evidence="1">
    <location>
        <begin position="661"/>
        <end position="708"/>
    </location>
</feature>
<feature type="domain" description="F-box" evidence="2">
    <location>
        <begin position="23"/>
        <end position="57"/>
    </location>
</feature>
<organism evidence="3 4">
    <name type="scientific">Setomelanomma holmii</name>
    <dbReference type="NCBI Taxonomy" id="210430"/>
    <lineage>
        <taxon>Eukaryota</taxon>
        <taxon>Fungi</taxon>
        <taxon>Dikarya</taxon>
        <taxon>Ascomycota</taxon>
        <taxon>Pezizomycotina</taxon>
        <taxon>Dothideomycetes</taxon>
        <taxon>Pleosporomycetidae</taxon>
        <taxon>Pleosporales</taxon>
        <taxon>Pleosporineae</taxon>
        <taxon>Phaeosphaeriaceae</taxon>
        <taxon>Setomelanomma</taxon>
    </lineage>
</organism>
<evidence type="ECO:0000313" key="4">
    <source>
        <dbReference type="Proteomes" id="UP000799777"/>
    </source>
</evidence>